<keyword evidence="1" id="KW-0732">Signal</keyword>
<reference evidence="4" key="1">
    <citation type="journal article" date="2019" name="Int. J. Syst. Evol. Microbiol.">
        <title>The Global Catalogue of Microorganisms (GCM) 10K type strain sequencing project: providing services to taxonomists for standard genome sequencing and annotation.</title>
        <authorList>
            <consortium name="The Broad Institute Genomics Platform"/>
            <consortium name="The Broad Institute Genome Sequencing Center for Infectious Disease"/>
            <person name="Wu L."/>
            <person name="Ma J."/>
        </authorList>
    </citation>
    <scope>NUCLEOTIDE SEQUENCE [LARGE SCALE GENOMIC DNA]</scope>
    <source>
        <strain evidence="4">JCM 17442</strain>
    </source>
</reference>
<dbReference type="Proteomes" id="UP001501594">
    <property type="component" value="Unassembled WGS sequence"/>
</dbReference>
<sequence>MKSITKRGIAAALTVAALAVGSAVVASPASAYMTVGQTLGPTQAMNATNSQYYLMMRADGDLVVIGNGSERPLWSSGTAGNPGAVLHLQVDDNAVIRSKAGKVIWASGTSRPSENHGLITTGNDGRFNVLDNHHKLRWQSDTTGTDYITPGSSLTAKGYLYPGSARFSFQTDGNLVASTGGKVTWSAHTQNTSPDILRFQSDGNLVLYTAHQAKAVWSSKTAGSKADKLRITPAGKLVLLRGTTVVWTAP</sequence>
<feature type="chain" id="PRO_5045553046" description="Bulb-type lectin domain-containing protein" evidence="1">
    <location>
        <begin position="32"/>
        <end position="250"/>
    </location>
</feature>
<keyword evidence="4" id="KW-1185">Reference proteome</keyword>
<organism evidence="3 4">
    <name type="scientific">Frondihabitans peucedani</name>
    <dbReference type="NCBI Taxonomy" id="598626"/>
    <lineage>
        <taxon>Bacteria</taxon>
        <taxon>Bacillati</taxon>
        <taxon>Actinomycetota</taxon>
        <taxon>Actinomycetes</taxon>
        <taxon>Micrococcales</taxon>
        <taxon>Microbacteriaceae</taxon>
        <taxon>Frondihabitans</taxon>
    </lineage>
</organism>
<evidence type="ECO:0000259" key="2">
    <source>
        <dbReference type="PROSITE" id="PS50927"/>
    </source>
</evidence>
<proteinExistence type="predicted"/>
<gene>
    <name evidence="3" type="ORF">GCM10022256_29050</name>
</gene>
<feature type="signal peptide" evidence="1">
    <location>
        <begin position="1"/>
        <end position="31"/>
    </location>
</feature>
<feature type="domain" description="Bulb-type lectin" evidence="2">
    <location>
        <begin position="145"/>
        <end position="250"/>
    </location>
</feature>
<dbReference type="SMART" id="SM00108">
    <property type="entry name" value="B_lectin"/>
    <property type="match status" value="2"/>
</dbReference>
<comment type="caution">
    <text evidence="3">The sequence shown here is derived from an EMBL/GenBank/DDBJ whole genome shotgun (WGS) entry which is preliminary data.</text>
</comment>
<accession>A0ABP8E4X4</accession>
<dbReference type="InterPro" id="IPR036426">
    <property type="entry name" value="Bulb-type_lectin_dom_sf"/>
</dbReference>
<feature type="domain" description="Bulb-type lectin" evidence="2">
    <location>
        <begin position="30"/>
        <end position="142"/>
    </location>
</feature>
<dbReference type="EMBL" id="BAABAU010000004">
    <property type="protein sequence ID" value="GAA4267293.1"/>
    <property type="molecule type" value="Genomic_DNA"/>
</dbReference>
<dbReference type="SUPFAM" id="SSF51110">
    <property type="entry name" value="alpha-D-mannose-specific plant lectins"/>
    <property type="match status" value="2"/>
</dbReference>
<dbReference type="PROSITE" id="PS50927">
    <property type="entry name" value="BULB_LECTIN"/>
    <property type="match status" value="2"/>
</dbReference>
<evidence type="ECO:0000313" key="4">
    <source>
        <dbReference type="Proteomes" id="UP001501594"/>
    </source>
</evidence>
<protein>
    <recommendedName>
        <fullName evidence="2">Bulb-type lectin domain-containing protein</fullName>
    </recommendedName>
</protein>
<name>A0ABP8E4X4_9MICO</name>
<dbReference type="InterPro" id="IPR001480">
    <property type="entry name" value="Bulb-type_lectin_dom"/>
</dbReference>
<dbReference type="Gene3D" id="2.90.10.10">
    <property type="entry name" value="Bulb-type lectin domain"/>
    <property type="match status" value="4"/>
</dbReference>
<evidence type="ECO:0000313" key="3">
    <source>
        <dbReference type="EMBL" id="GAA4267293.1"/>
    </source>
</evidence>
<dbReference type="RefSeq" id="WP_344797458.1">
    <property type="nucleotide sequence ID" value="NZ_BAABAU010000004.1"/>
</dbReference>
<evidence type="ECO:0000256" key="1">
    <source>
        <dbReference type="SAM" id="SignalP"/>
    </source>
</evidence>